<protein>
    <submittedName>
        <fullName evidence="2">Uncharacterized protein</fullName>
    </submittedName>
</protein>
<accession>U4KZH6</accession>
<organism evidence="2 3">
    <name type="scientific">Pyronema omphalodes (strain CBS 100304)</name>
    <name type="common">Pyronema confluens</name>
    <dbReference type="NCBI Taxonomy" id="1076935"/>
    <lineage>
        <taxon>Eukaryota</taxon>
        <taxon>Fungi</taxon>
        <taxon>Dikarya</taxon>
        <taxon>Ascomycota</taxon>
        <taxon>Pezizomycotina</taxon>
        <taxon>Pezizomycetes</taxon>
        <taxon>Pezizales</taxon>
        <taxon>Pyronemataceae</taxon>
        <taxon>Pyronema</taxon>
    </lineage>
</organism>
<gene>
    <name evidence="2" type="ORF">PCON_06702</name>
</gene>
<feature type="signal peptide" evidence="1">
    <location>
        <begin position="1"/>
        <end position="19"/>
    </location>
</feature>
<dbReference type="OrthoDB" id="10351794at2759"/>
<sequence>MQLQTLLFALFSLLGVSLAANIDLTGDISEAPFIAYEAALQADPTIGGDPYRLYLNEQLGKPMTEEDKFNLQFWRERHPGQQPTLADRVPKESLLKPLVQVEEEDKPEECDVAGLTFTVDSTVQFAKTKLAKTSDYGLKLGLEGL</sequence>
<dbReference type="Proteomes" id="UP000018144">
    <property type="component" value="Unassembled WGS sequence"/>
</dbReference>
<keyword evidence="1" id="KW-0732">Signal</keyword>
<name>U4KZH6_PYROM</name>
<evidence type="ECO:0000313" key="2">
    <source>
        <dbReference type="EMBL" id="CCX07115.1"/>
    </source>
</evidence>
<evidence type="ECO:0000256" key="1">
    <source>
        <dbReference type="SAM" id="SignalP"/>
    </source>
</evidence>
<dbReference type="AlphaFoldDB" id="U4KZH6"/>
<reference evidence="2 3" key="1">
    <citation type="journal article" date="2013" name="PLoS Genet.">
        <title>The genome and development-dependent transcriptomes of Pyronema confluens: a window into fungal evolution.</title>
        <authorList>
            <person name="Traeger S."/>
            <person name="Altegoer F."/>
            <person name="Freitag M."/>
            <person name="Gabaldon T."/>
            <person name="Kempken F."/>
            <person name="Kumar A."/>
            <person name="Marcet-Houben M."/>
            <person name="Poggeler S."/>
            <person name="Stajich J.E."/>
            <person name="Nowrousian M."/>
        </authorList>
    </citation>
    <scope>NUCLEOTIDE SEQUENCE [LARGE SCALE GENOMIC DNA]</scope>
    <source>
        <strain evidence="3">CBS 100304</strain>
        <tissue evidence="2">Vegetative mycelium</tissue>
    </source>
</reference>
<evidence type="ECO:0000313" key="3">
    <source>
        <dbReference type="Proteomes" id="UP000018144"/>
    </source>
</evidence>
<feature type="chain" id="PRO_5004651760" evidence="1">
    <location>
        <begin position="20"/>
        <end position="145"/>
    </location>
</feature>
<dbReference type="EMBL" id="HF935332">
    <property type="protein sequence ID" value="CCX07115.1"/>
    <property type="molecule type" value="Genomic_DNA"/>
</dbReference>
<keyword evidence="3" id="KW-1185">Reference proteome</keyword>
<proteinExistence type="predicted"/>